<evidence type="ECO:0000256" key="1">
    <source>
        <dbReference type="SAM" id="MobiDB-lite"/>
    </source>
</evidence>
<comment type="caution">
    <text evidence="3">The sequence shown here is derived from an EMBL/GenBank/DDBJ whole genome shotgun (WGS) entry which is preliminary data.</text>
</comment>
<feature type="compositionally biased region" description="Pro residues" evidence="1">
    <location>
        <begin position="14"/>
        <end position="28"/>
    </location>
</feature>
<organism evidence="3 4">
    <name type="scientific">Natronomicrosphaera hydrolytica</name>
    <dbReference type="NCBI Taxonomy" id="3242702"/>
    <lineage>
        <taxon>Bacteria</taxon>
        <taxon>Pseudomonadati</taxon>
        <taxon>Planctomycetota</taxon>
        <taxon>Phycisphaerae</taxon>
        <taxon>Phycisphaerales</taxon>
        <taxon>Phycisphaeraceae</taxon>
        <taxon>Natronomicrosphaera</taxon>
    </lineage>
</organism>
<protein>
    <submittedName>
        <fullName evidence="3">Uncharacterized protein</fullName>
    </submittedName>
</protein>
<feature type="region of interest" description="Disordered" evidence="1">
    <location>
        <begin position="1"/>
        <end position="40"/>
    </location>
</feature>
<evidence type="ECO:0000313" key="4">
    <source>
        <dbReference type="Proteomes" id="UP001575105"/>
    </source>
</evidence>
<evidence type="ECO:0000313" key="3">
    <source>
        <dbReference type="EMBL" id="MFA9479927.1"/>
    </source>
</evidence>
<sequence>MQWNFSDEPGRPSASPPGGKPPAPPPPEASDSTSRDGGSRMTMQAEAAMISPPFTPERMRRQIIFDSAMHWLGVLVMVAGLIVLLSLAEGGGTLLTVLPVILVLAGWMMINLISARVSRELPRLSALIGDDPTLAEIQLAEHLRRRPLLRWVRLMLYHHLAMLRHRQRRFAESAAICRAVLDYRLGPARDARPHLLLMMAESTLECRDLGSAYGALNDLHRVRLNLVEAIQRLALQTRYELMAGYDEAVLQSRQQKVNLAELMPAPQCAAMHAMLAIAADRRRDEGLASWLWRRVELLATPEQFERFRVGDFGVGIVDAVKPMAQQHGPTGHDHRASA</sequence>
<feature type="transmembrane region" description="Helical" evidence="2">
    <location>
        <begin position="68"/>
        <end position="88"/>
    </location>
</feature>
<feature type="transmembrane region" description="Helical" evidence="2">
    <location>
        <begin position="94"/>
        <end position="113"/>
    </location>
</feature>
<name>A0ABV4U8I1_9BACT</name>
<dbReference type="RefSeq" id="WP_425346853.1">
    <property type="nucleotide sequence ID" value="NZ_JBGUBD010000013.1"/>
</dbReference>
<dbReference type="Proteomes" id="UP001575105">
    <property type="component" value="Unassembled WGS sequence"/>
</dbReference>
<dbReference type="EMBL" id="JBGUBD010000013">
    <property type="protein sequence ID" value="MFA9479927.1"/>
    <property type="molecule type" value="Genomic_DNA"/>
</dbReference>
<keyword evidence="2" id="KW-0472">Membrane</keyword>
<evidence type="ECO:0000256" key="2">
    <source>
        <dbReference type="SAM" id="Phobius"/>
    </source>
</evidence>
<keyword evidence="2" id="KW-1133">Transmembrane helix</keyword>
<proteinExistence type="predicted"/>
<gene>
    <name evidence="3" type="ORF">ACERK3_16710</name>
</gene>
<accession>A0ABV4U8I1</accession>
<reference evidence="3 4" key="1">
    <citation type="submission" date="2024-08" db="EMBL/GenBank/DDBJ databases">
        <title>Whole-genome sequencing of halo(alkali)philic microorganisms from hypersaline lakes.</title>
        <authorList>
            <person name="Sorokin D.Y."/>
            <person name="Merkel A.Y."/>
            <person name="Messina E."/>
            <person name="Yakimov M."/>
        </authorList>
    </citation>
    <scope>NUCLEOTIDE SEQUENCE [LARGE SCALE GENOMIC DNA]</scope>
    <source>
        <strain evidence="3 4">AB-hyl4</strain>
    </source>
</reference>
<keyword evidence="4" id="KW-1185">Reference proteome</keyword>
<keyword evidence="2" id="KW-0812">Transmembrane</keyword>